<dbReference type="SUPFAM" id="SSF56801">
    <property type="entry name" value="Acetyl-CoA synthetase-like"/>
    <property type="match status" value="1"/>
</dbReference>
<feature type="compositionally biased region" description="Low complexity" evidence="3">
    <location>
        <begin position="107"/>
        <end position="126"/>
    </location>
</feature>
<dbReference type="PANTHER" id="PTHR43859:SF22">
    <property type="entry name" value="GENOME ASSEMBLY, CHROMOSOME: II"/>
    <property type="match status" value="1"/>
</dbReference>
<dbReference type="InterPro" id="IPR045851">
    <property type="entry name" value="AMP-bd_C_sf"/>
</dbReference>
<proteinExistence type="inferred from homology"/>
<evidence type="ECO:0000256" key="1">
    <source>
        <dbReference type="ARBA" id="ARBA00006432"/>
    </source>
</evidence>
<organism evidence="5">
    <name type="scientific">Aegilops tauschii</name>
    <name type="common">Tausch's goatgrass</name>
    <name type="synonym">Aegilops squarrosa</name>
    <dbReference type="NCBI Taxonomy" id="37682"/>
    <lineage>
        <taxon>Eukaryota</taxon>
        <taxon>Viridiplantae</taxon>
        <taxon>Streptophyta</taxon>
        <taxon>Embryophyta</taxon>
        <taxon>Tracheophyta</taxon>
        <taxon>Spermatophyta</taxon>
        <taxon>Magnoliopsida</taxon>
        <taxon>Liliopsida</taxon>
        <taxon>Poales</taxon>
        <taxon>Poaceae</taxon>
        <taxon>BOP clade</taxon>
        <taxon>Pooideae</taxon>
        <taxon>Triticodae</taxon>
        <taxon>Triticeae</taxon>
        <taxon>Triticinae</taxon>
        <taxon>Aegilops</taxon>
    </lineage>
</organism>
<accession>R7WE32</accession>
<protein>
    <submittedName>
        <fullName evidence="5">4-coumarate--CoA ligase-like protein 6</fullName>
    </submittedName>
</protein>
<name>R7WE32_AEGTA</name>
<dbReference type="PANTHER" id="PTHR43859">
    <property type="entry name" value="ACYL-ACTIVATING ENZYME"/>
    <property type="match status" value="1"/>
</dbReference>
<evidence type="ECO:0000256" key="3">
    <source>
        <dbReference type="SAM" id="MobiDB-lite"/>
    </source>
</evidence>
<dbReference type="InterPro" id="IPR042099">
    <property type="entry name" value="ANL_N_sf"/>
</dbReference>
<evidence type="ECO:0000256" key="2">
    <source>
        <dbReference type="ARBA" id="ARBA00022598"/>
    </source>
</evidence>
<dbReference type="Pfam" id="PF00501">
    <property type="entry name" value="AMP-binding"/>
    <property type="match status" value="1"/>
</dbReference>
<evidence type="ECO:0000259" key="4">
    <source>
        <dbReference type="Pfam" id="PF00501"/>
    </source>
</evidence>
<dbReference type="AlphaFoldDB" id="R7WE32"/>
<dbReference type="Gene3D" id="3.30.300.30">
    <property type="match status" value="1"/>
</dbReference>
<sequence length="237" mass="25658">MSGAVLNTINTSAASTPRNVYAAIRDHGVTHLCGAPVVLSLNMLANAPEGVRNPLHRKVRVMTAGAPPPAAVLHRAEALSFDVSHWYGLTETAGTWCRVRGRGSGSGTSCPRRSARGSRQGRACARPALPRWTSSTQRAPGRRHHGRDRAPRRVHNACLLGYLNDGEPTRAAIRDDGWFYTGGMGVMHPDGYLEIRDRSKDEIISGGENISSVEVESMLYSHPEVSKASVVARPDEF</sequence>
<dbReference type="EnsemblPlants" id="EMT17404">
    <property type="protein sequence ID" value="EMT17404"/>
    <property type="gene ID" value="F775_20282"/>
</dbReference>
<dbReference type="InterPro" id="IPR000873">
    <property type="entry name" value="AMP-dep_synth/lig_dom"/>
</dbReference>
<comment type="similarity">
    <text evidence="1">Belongs to the ATP-dependent AMP-binding enzyme family.</text>
</comment>
<dbReference type="GO" id="GO:0016874">
    <property type="term" value="F:ligase activity"/>
    <property type="evidence" value="ECO:0007669"/>
    <property type="project" value="UniProtKB-KW"/>
</dbReference>
<feature type="domain" description="AMP-dependent synthetase/ligase" evidence="4">
    <location>
        <begin position="2"/>
        <end position="97"/>
    </location>
</feature>
<dbReference type="Gene3D" id="3.40.50.12780">
    <property type="entry name" value="N-terminal domain of ligase-like"/>
    <property type="match status" value="1"/>
</dbReference>
<reference evidence="5" key="1">
    <citation type="submission" date="2015-06" db="UniProtKB">
        <authorList>
            <consortium name="EnsemblPlants"/>
        </authorList>
    </citation>
    <scope>IDENTIFICATION</scope>
</reference>
<keyword evidence="2" id="KW-0436">Ligase</keyword>
<evidence type="ECO:0000313" key="5">
    <source>
        <dbReference type="EnsemblPlants" id="EMT17404"/>
    </source>
</evidence>
<feature type="compositionally biased region" description="Basic residues" evidence="3">
    <location>
        <begin position="140"/>
        <end position="150"/>
    </location>
</feature>
<feature type="region of interest" description="Disordered" evidence="3">
    <location>
        <begin position="101"/>
        <end position="150"/>
    </location>
</feature>